<dbReference type="InterPro" id="IPR003477">
    <property type="entry name" value="PemK-like"/>
</dbReference>
<comment type="function">
    <text evidence="1">Toxic component of a type II toxin-antitoxin (TA) system.</text>
</comment>
<dbReference type="EMBL" id="MHCA01000047">
    <property type="protein sequence ID" value="OGY10947.1"/>
    <property type="molecule type" value="Genomic_DNA"/>
</dbReference>
<dbReference type="SUPFAM" id="SSF50118">
    <property type="entry name" value="Cell growth inhibitor/plasmid maintenance toxic component"/>
    <property type="match status" value="1"/>
</dbReference>
<dbReference type="Pfam" id="PF02452">
    <property type="entry name" value="PemK_toxin"/>
    <property type="match status" value="1"/>
</dbReference>
<dbReference type="EC" id="3.1.-.-" evidence="1"/>
<dbReference type="STRING" id="1797517.A3F61_01970"/>
<evidence type="ECO:0000313" key="3">
    <source>
        <dbReference type="Proteomes" id="UP000178272"/>
    </source>
</evidence>
<protein>
    <recommendedName>
        <fullName evidence="1">mRNA interferase</fullName>
        <ecNumber evidence="1">3.1.-.-</ecNumber>
    </recommendedName>
</protein>
<comment type="similarity">
    <text evidence="1">Belongs to the PemK/MazF family.</text>
</comment>
<dbReference type="AlphaFoldDB" id="A0A1G1V6G2"/>
<proteinExistence type="inferred from homology"/>
<keyword evidence="1" id="KW-0378">Hydrolase</keyword>
<dbReference type="GO" id="GO:0016787">
    <property type="term" value="F:hydrolase activity"/>
    <property type="evidence" value="ECO:0007669"/>
    <property type="project" value="UniProtKB-KW"/>
</dbReference>
<keyword evidence="1" id="KW-0255">Endonuclease</keyword>
<dbReference type="PIRSF" id="PIRSF033490">
    <property type="entry name" value="MazF"/>
    <property type="match status" value="1"/>
</dbReference>
<dbReference type="GO" id="GO:0016075">
    <property type="term" value="P:rRNA catabolic process"/>
    <property type="evidence" value="ECO:0007669"/>
    <property type="project" value="TreeGrafter"/>
</dbReference>
<organism evidence="2 3">
    <name type="scientific">Candidatus Blackburnbacteria bacterium RIFCSPHIGHO2_12_FULL_41_13b</name>
    <dbReference type="NCBI Taxonomy" id="1797517"/>
    <lineage>
        <taxon>Bacteria</taxon>
        <taxon>Candidatus Blackburniibacteriota</taxon>
    </lineage>
</organism>
<sequence>MGRKALKRGEIWTADLRSLGEISKIRPALIVSVAAINEISPIVIVIPISSHIPEILGFDRILLEKDNNTNLAKDSVALTTQIRSLEKRKLGKRVGKLKREKMREVEESIKVVLGLTED</sequence>
<gene>
    <name evidence="2" type="ORF">A3F61_01970</name>
</gene>
<evidence type="ECO:0000256" key="1">
    <source>
        <dbReference type="PIRNR" id="PIRNR033490"/>
    </source>
</evidence>
<keyword evidence="1" id="KW-0540">Nuclease</keyword>
<dbReference type="GO" id="GO:0004521">
    <property type="term" value="F:RNA endonuclease activity"/>
    <property type="evidence" value="ECO:0007669"/>
    <property type="project" value="TreeGrafter"/>
</dbReference>
<dbReference type="PANTHER" id="PTHR33988">
    <property type="entry name" value="ENDORIBONUCLEASE MAZF-RELATED"/>
    <property type="match status" value="1"/>
</dbReference>
<dbReference type="Gene3D" id="2.30.30.110">
    <property type="match status" value="1"/>
</dbReference>
<dbReference type="GO" id="GO:0006402">
    <property type="term" value="P:mRNA catabolic process"/>
    <property type="evidence" value="ECO:0007669"/>
    <property type="project" value="TreeGrafter"/>
</dbReference>
<dbReference type="InterPro" id="IPR011067">
    <property type="entry name" value="Plasmid_toxin/cell-grow_inhib"/>
</dbReference>
<reference evidence="2 3" key="1">
    <citation type="journal article" date="2016" name="Nat. Commun.">
        <title>Thousands of microbial genomes shed light on interconnected biogeochemical processes in an aquifer system.</title>
        <authorList>
            <person name="Anantharaman K."/>
            <person name="Brown C.T."/>
            <person name="Hug L.A."/>
            <person name="Sharon I."/>
            <person name="Castelle C.J."/>
            <person name="Probst A.J."/>
            <person name="Thomas B.C."/>
            <person name="Singh A."/>
            <person name="Wilkins M.J."/>
            <person name="Karaoz U."/>
            <person name="Brodie E.L."/>
            <person name="Williams K.H."/>
            <person name="Hubbard S.S."/>
            <person name="Banfield J.F."/>
        </authorList>
    </citation>
    <scope>NUCLEOTIDE SEQUENCE [LARGE SCALE GENOMIC DNA]</scope>
</reference>
<dbReference type="GO" id="GO:0003677">
    <property type="term" value="F:DNA binding"/>
    <property type="evidence" value="ECO:0007669"/>
    <property type="project" value="InterPro"/>
</dbReference>
<accession>A0A1G1V6G2</accession>
<dbReference type="Proteomes" id="UP000178272">
    <property type="component" value="Unassembled WGS sequence"/>
</dbReference>
<name>A0A1G1V6G2_9BACT</name>
<comment type="caution">
    <text evidence="2">The sequence shown here is derived from an EMBL/GenBank/DDBJ whole genome shotgun (WGS) entry which is preliminary data.</text>
</comment>
<evidence type="ECO:0000313" key="2">
    <source>
        <dbReference type="EMBL" id="OGY10947.1"/>
    </source>
</evidence>